<accession>A0AAW1TLZ5</accession>
<protein>
    <recommendedName>
        <fullName evidence="2">Carboxylesterase type B domain-containing protein</fullName>
    </recommendedName>
</protein>
<dbReference type="Gene3D" id="3.40.50.1820">
    <property type="entry name" value="alpha/beta hydrolase"/>
    <property type="match status" value="1"/>
</dbReference>
<evidence type="ECO:0000313" key="3">
    <source>
        <dbReference type="EMBL" id="KAK9872456.1"/>
    </source>
</evidence>
<evidence type="ECO:0000313" key="4">
    <source>
        <dbReference type="Proteomes" id="UP001431783"/>
    </source>
</evidence>
<dbReference type="Proteomes" id="UP001431783">
    <property type="component" value="Unassembled WGS sequence"/>
</dbReference>
<proteinExistence type="predicted"/>
<organism evidence="3 4">
    <name type="scientific">Henosepilachna vigintioctopunctata</name>
    <dbReference type="NCBI Taxonomy" id="420089"/>
    <lineage>
        <taxon>Eukaryota</taxon>
        <taxon>Metazoa</taxon>
        <taxon>Ecdysozoa</taxon>
        <taxon>Arthropoda</taxon>
        <taxon>Hexapoda</taxon>
        <taxon>Insecta</taxon>
        <taxon>Pterygota</taxon>
        <taxon>Neoptera</taxon>
        <taxon>Endopterygota</taxon>
        <taxon>Coleoptera</taxon>
        <taxon>Polyphaga</taxon>
        <taxon>Cucujiformia</taxon>
        <taxon>Coccinelloidea</taxon>
        <taxon>Coccinellidae</taxon>
        <taxon>Epilachninae</taxon>
        <taxon>Epilachnini</taxon>
        <taxon>Henosepilachna</taxon>
    </lineage>
</organism>
<dbReference type="InterPro" id="IPR029058">
    <property type="entry name" value="AB_hydrolase_fold"/>
</dbReference>
<evidence type="ECO:0000256" key="1">
    <source>
        <dbReference type="ARBA" id="ARBA00023180"/>
    </source>
</evidence>
<dbReference type="PANTHER" id="PTHR11559">
    <property type="entry name" value="CARBOXYLESTERASE"/>
    <property type="match status" value="1"/>
</dbReference>
<dbReference type="AlphaFoldDB" id="A0AAW1TLZ5"/>
<dbReference type="InterPro" id="IPR050309">
    <property type="entry name" value="Type-B_Carboxylest/Lipase"/>
</dbReference>
<evidence type="ECO:0000259" key="2">
    <source>
        <dbReference type="Pfam" id="PF00135"/>
    </source>
</evidence>
<dbReference type="SUPFAM" id="SSF53474">
    <property type="entry name" value="alpha/beta-Hydrolases"/>
    <property type="match status" value="1"/>
</dbReference>
<feature type="domain" description="Carboxylesterase type B" evidence="2">
    <location>
        <begin position="1"/>
        <end position="299"/>
    </location>
</feature>
<dbReference type="EMBL" id="JARQZJ010000011">
    <property type="protein sequence ID" value="KAK9872456.1"/>
    <property type="molecule type" value="Genomic_DNA"/>
</dbReference>
<keyword evidence="4" id="KW-1185">Reference proteome</keyword>
<name>A0AAW1TLZ5_9CUCU</name>
<keyword evidence="1" id="KW-0325">Glycoprotein</keyword>
<gene>
    <name evidence="3" type="ORF">WA026_017925</name>
</gene>
<reference evidence="3 4" key="1">
    <citation type="submission" date="2023-03" db="EMBL/GenBank/DDBJ databases">
        <title>Genome insight into feeding habits of ladybird beetles.</title>
        <authorList>
            <person name="Li H.-S."/>
            <person name="Huang Y.-H."/>
            <person name="Pang H."/>
        </authorList>
    </citation>
    <scope>NUCLEOTIDE SEQUENCE [LARGE SCALE GENOMIC DNA]</scope>
    <source>
        <strain evidence="3">SYSU_2023b</strain>
        <tissue evidence="3">Whole body</tissue>
    </source>
</reference>
<comment type="caution">
    <text evidence="3">The sequence shown here is derived from an EMBL/GenBank/DDBJ whole genome shotgun (WGS) entry which is preliminary data.</text>
</comment>
<sequence>MHYLSPLSRGLFHRGFTISSVVTNSGMLTLIPLQKAKLLAERVKCEERSVEAMVRCLRKKPIEDLVNANIWFKPAVETGNPNAFLPENPYKMLKDKNVYNVPWIASNVINESLFSLESVYRNRSEIFSIYNNWTEWGKRFLDLQDYVDADKLEYTLNKIKEFYLDDTEITAENGLQKLNKLLTDRHFLVGTDLAIRTQAAATRSSVYFYLFKFVPEDNLQFFGPPAASHGVDDKLMFKFSTNPRRLQPQGEKMMRLFIEFLAKFAKTGVPRIGSTNWYPINPRQSNLKVLEINSPEDIKMRSMKELAPRRFWDSLPIKENNHLF</sequence>
<dbReference type="Pfam" id="PF00135">
    <property type="entry name" value="COesterase"/>
    <property type="match status" value="1"/>
</dbReference>
<dbReference type="InterPro" id="IPR002018">
    <property type="entry name" value="CarbesteraseB"/>
</dbReference>